<sequence>MREMLKAWTFFIKVPYDLSYSNMTLFKTTAQLALMGISYYFMDLFKITPSTCLEACGVLRIKVLKKSKITILWTFSKSHHTFALKLGLILFKFAYGLSYSNMTLFKTTAQLALMGLSYSNMTLFKTTPQLALMMPTYPLEVLEESKHTALVFFGTFPNHSTPFLKAWTFFIKAAYHFMDLFKITPQPALKLLAFYGPFQNHSSTYLEALFFGTFQITPHHALKLAWTYFLYAAYMEPKSSIMSECRLNDSSMTNVMRQFKKARAA</sequence>
<comment type="caution">
    <text evidence="1">The sequence shown here is derived from an EMBL/GenBank/DDBJ whole genome shotgun (WGS) entry which is preliminary data.</text>
</comment>
<evidence type="ECO:0000313" key="2">
    <source>
        <dbReference type="Proteomes" id="UP001419268"/>
    </source>
</evidence>
<gene>
    <name evidence="1" type="ORF">Scep_026512</name>
</gene>
<proteinExistence type="predicted"/>
<name>A0AAP0EQW9_9MAGN</name>
<dbReference type="AlphaFoldDB" id="A0AAP0EQW9"/>
<keyword evidence="2" id="KW-1185">Reference proteome</keyword>
<organism evidence="1 2">
    <name type="scientific">Stephania cephalantha</name>
    <dbReference type="NCBI Taxonomy" id="152367"/>
    <lineage>
        <taxon>Eukaryota</taxon>
        <taxon>Viridiplantae</taxon>
        <taxon>Streptophyta</taxon>
        <taxon>Embryophyta</taxon>
        <taxon>Tracheophyta</taxon>
        <taxon>Spermatophyta</taxon>
        <taxon>Magnoliopsida</taxon>
        <taxon>Ranunculales</taxon>
        <taxon>Menispermaceae</taxon>
        <taxon>Menispermoideae</taxon>
        <taxon>Cissampelideae</taxon>
        <taxon>Stephania</taxon>
    </lineage>
</organism>
<reference evidence="1 2" key="1">
    <citation type="submission" date="2024-01" db="EMBL/GenBank/DDBJ databases">
        <title>Genome assemblies of Stephania.</title>
        <authorList>
            <person name="Yang L."/>
        </authorList>
    </citation>
    <scope>NUCLEOTIDE SEQUENCE [LARGE SCALE GENOMIC DNA]</scope>
    <source>
        <strain evidence="1">JXDWG</strain>
        <tissue evidence="1">Leaf</tissue>
    </source>
</reference>
<evidence type="ECO:0000313" key="1">
    <source>
        <dbReference type="EMBL" id="KAK9095043.1"/>
    </source>
</evidence>
<accession>A0AAP0EQW9</accession>
<dbReference type="Proteomes" id="UP001419268">
    <property type="component" value="Unassembled WGS sequence"/>
</dbReference>
<dbReference type="EMBL" id="JBBNAG010000011">
    <property type="protein sequence ID" value="KAK9095043.1"/>
    <property type="molecule type" value="Genomic_DNA"/>
</dbReference>
<protein>
    <submittedName>
        <fullName evidence="1">Uncharacterized protein</fullName>
    </submittedName>
</protein>